<name>A0AA39ITE3_9BILA</name>
<feature type="transmembrane region" description="Helical" evidence="5">
    <location>
        <begin position="123"/>
        <end position="141"/>
    </location>
</feature>
<keyword evidence="2 5" id="KW-0812">Transmembrane</keyword>
<keyword evidence="7" id="KW-1185">Reference proteome</keyword>
<evidence type="ECO:0000313" key="6">
    <source>
        <dbReference type="EMBL" id="KAK0428698.1"/>
    </source>
</evidence>
<evidence type="ECO:0000256" key="3">
    <source>
        <dbReference type="ARBA" id="ARBA00022989"/>
    </source>
</evidence>
<organism evidence="6 7">
    <name type="scientific">Steinernema hermaphroditum</name>
    <dbReference type="NCBI Taxonomy" id="289476"/>
    <lineage>
        <taxon>Eukaryota</taxon>
        <taxon>Metazoa</taxon>
        <taxon>Ecdysozoa</taxon>
        <taxon>Nematoda</taxon>
        <taxon>Chromadorea</taxon>
        <taxon>Rhabditida</taxon>
        <taxon>Tylenchina</taxon>
        <taxon>Panagrolaimomorpha</taxon>
        <taxon>Strongyloidoidea</taxon>
        <taxon>Steinernematidae</taxon>
        <taxon>Steinernema</taxon>
    </lineage>
</organism>
<proteinExistence type="inferred from homology"/>
<sequence length="196" mass="22128">MLIRPLAPVGCPHSKLNMDDNWRLPMGVGQIPPFRTFDEFLHGSGSYNLPISGVQEWNSRMVGNLLYFQTNYIILFMLAVLIALLAFPLDIIYGIGSSGLLAFVIFCSLTVNTRAFEFRRDHPYATLCIIVFCALCFIRALASLVHVVSFACLPLLVIVIHSTIRVRNVMISKNTVYVRNTLMAKLFDMLNVDLRQ</sequence>
<feature type="transmembrane region" description="Helical" evidence="5">
    <location>
        <begin position="65"/>
        <end position="85"/>
    </location>
</feature>
<dbReference type="InterPro" id="IPR004895">
    <property type="entry name" value="Prenylated_rab_accept_PRA1"/>
</dbReference>
<comment type="caution">
    <text evidence="6">The sequence shown here is derived from an EMBL/GenBank/DDBJ whole genome shotgun (WGS) entry which is preliminary data.</text>
</comment>
<gene>
    <name evidence="6" type="ORF">QR680_010956</name>
</gene>
<protein>
    <recommendedName>
        <fullName evidence="5">PRA1 family protein</fullName>
    </recommendedName>
</protein>
<dbReference type="PANTHER" id="PTHR12859">
    <property type="entry name" value="PRA1 PROTEIN"/>
    <property type="match status" value="1"/>
</dbReference>
<accession>A0AA39ITE3</accession>
<keyword evidence="3 5" id="KW-1133">Transmembrane helix</keyword>
<dbReference type="EMBL" id="JAUCMV010000001">
    <property type="protein sequence ID" value="KAK0428698.1"/>
    <property type="molecule type" value="Genomic_DNA"/>
</dbReference>
<evidence type="ECO:0000256" key="5">
    <source>
        <dbReference type="RuleBase" id="RU363107"/>
    </source>
</evidence>
<feature type="transmembrane region" description="Helical" evidence="5">
    <location>
        <begin position="91"/>
        <end position="111"/>
    </location>
</feature>
<reference evidence="6" key="1">
    <citation type="submission" date="2023-06" db="EMBL/GenBank/DDBJ databases">
        <title>Genomic analysis of the entomopathogenic nematode Steinernema hermaphroditum.</title>
        <authorList>
            <person name="Schwarz E.M."/>
            <person name="Heppert J.K."/>
            <person name="Baniya A."/>
            <person name="Schwartz H.T."/>
            <person name="Tan C.-H."/>
            <person name="Antoshechkin I."/>
            <person name="Sternberg P.W."/>
            <person name="Goodrich-Blair H."/>
            <person name="Dillman A.R."/>
        </authorList>
    </citation>
    <scope>NUCLEOTIDE SEQUENCE</scope>
    <source>
        <strain evidence="6">PS9179</strain>
        <tissue evidence="6">Whole animal</tissue>
    </source>
</reference>
<evidence type="ECO:0000313" key="7">
    <source>
        <dbReference type="Proteomes" id="UP001175271"/>
    </source>
</evidence>
<dbReference type="AlphaFoldDB" id="A0AA39ITE3"/>
<evidence type="ECO:0000256" key="1">
    <source>
        <dbReference type="ARBA" id="ARBA00004141"/>
    </source>
</evidence>
<dbReference type="Pfam" id="PF03208">
    <property type="entry name" value="PRA1"/>
    <property type="match status" value="1"/>
</dbReference>
<keyword evidence="4 5" id="KW-0472">Membrane</keyword>
<comment type="subcellular location">
    <subcellularLocation>
        <location evidence="1 5">Membrane</location>
        <topology evidence="1 5">Multi-pass membrane protein</topology>
    </subcellularLocation>
</comment>
<feature type="transmembrane region" description="Helical" evidence="5">
    <location>
        <begin position="147"/>
        <end position="164"/>
    </location>
</feature>
<dbReference type="PANTHER" id="PTHR12859:SF0">
    <property type="entry name" value="PRA1 FAMILY PROTEIN"/>
    <property type="match status" value="1"/>
</dbReference>
<dbReference type="Proteomes" id="UP001175271">
    <property type="component" value="Unassembled WGS sequence"/>
</dbReference>
<evidence type="ECO:0000256" key="2">
    <source>
        <dbReference type="ARBA" id="ARBA00022692"/>
    </source>
</evidence>
<dbReference type="GO" id="GO:0016020">
    <property type="term" value="C:membrane"/>
    <property type="evidence" value="ECO:0007669"/>
    <property type="project" value="UniProtKB-SubCell"/>
</dbReference>
<evidence type="ECO:0000256" key="4">
    <source>
        <dbReference type="ARBA" id="ARBA00023136"/>
    </source>
</evidence>
<comment type="similarity">
    <text evidence="5">Belongs to the PRA1 family.</text>
</comment>